<evidence type="ECO:0000256" key="10">
    <source>
        <dbReference type="SAM" id="Coils"/>
    </source>
</evidence>
<dbReference type="FunFam" id="3.30.160.780:FF:000001">
    <property type="entry name" value="Plectin a"/>
    <property type="match status" value="1"/>
</dbReference>
<dbReference type="FunFam" id="3.90.1290.10:FF:000002">
    <property type="entry name" value="Plectin a"/>
    <property type="match status" value="1"/>
</dbReference>
<evidence type="ECO:0000313" key="12">
    <source>
        <dbReference type="Ensembl" id="ENSNFUP00015016911.1"/>
    </source>
</evidence>
<sequence>MIETQTKERMRLDEELRSARQAKEELLKSKKGMDDELSSQITALELQLQASERSNLDHSNLVSEFSSEREKLKLEAEKMLKQVTEAKTTMQSIQSQYNDIVNERDTLLLKLQRLEMDKEQSQRLEEELSRIRLSFDSELRNRQRLQEENDRMKRDLSYWKEQCDGKQSMTRQYDTEKNIVERETYQSRLVTQTVGTELKSTREPPPPDTSSLVFDGVRKPVTAKQLVDCGVLDPPTFSLLVKGHKTVPEVASDKKVSLKGTGPIAGVIIEGSKAPGSSMFPNCKLTFTEAKKENLLPPDSIDLLLDAQAATGHIIDPRTNQKLTVEEACNQGVIYYEDRERLLAAEAAAVGFSGPGTNKPLSVFQAMKKGLIDKNTTLRLLQAQESVGGVLDPVLSVFLPRDSATERSLIDDNICSALNQRPELYLDPETEEGVTYMSMKRRCKIEPNTGLLLLPVPQKVDPSELVFDGVRKPVNAKQLLDCDVLDKPTFKELENGKKSVPEVCVDKNVNLKGAGPIAGVIVGKRGKMSLTDAKKKMLLPEESADLLLEAQAATGHIIDPKANKKFTVEEACARSVIDINDLDRLMAAEAAAVGYKDPTAAKPISVFKAIKKGMIDEETGIRLLQAQESVGGILDPNLSVFLPKDTAIKRNLIDRNLCQALKQNPACYIEPETEQNVSYEALKEKCKIEPHTGLLLLPITDKLDPSDLIFDGVRKPVTAKQLLDCGVLDKPTFNKLLKGEKTVPEVSVDKKIPLKGTGPIAGLTVGPLGKMSLTEAKKQMLMSPDSADLLLEAQAATGHIIDPMSNKKLTVEEACTKGVVDKGDKDKLLAAEAAAVGYPDPLTGKNLSVFEAMKKGIIDKKTAVRLLQAQECVGGILDPNLSVFLPKETAIRRNLLDQDLSRALNKNPECFLDPENEDNTSYGTMKKKCKTEPETGLILLQIAERKDPSKLMFDGVRKQVSAKQLLECNVLDKPTFNKLIKGENSVPEVSVDKKVILKGTGPIAGVVAGPLGKMSFSEAKKQMLMPPDSADLLLAAQAATGHIIDPMTNQKLTVEEACARGVVDKVDKDKLLADEAAAVGYKDPQTGKSLSVFEAMKKGLVDKPTAVRLLQAQESTGGILDPNLSVFLPKDTATKRNLLDHDLSRALNQNPDCFLDPDTENNTSYETLKKKCKIEQGTGLILLPIAERKDPAKLMFDGVRKPVSAQQLLECGVLDKPTFDKLIKGEKTVPDVSVDKKVSLKGTGPIAGVAAGPLGKMSLSEAKKQMLMPPDSADLLLEAQAATGHIIDPMSNKKLTVEEACTKGVVDKSDKDKLLAAEAAAVGYPDPLTGKNLSVFEAMKKGIIDKKTAVRLLQAQECVGGILDPNLSVFLPRDTAVKRSLLDQDLSRALNQNPECFLDPDTESDANYGTLKKKCKTEPHTGMALLPIAERKDPSKLLFDGVRKPVSAQQLLECGVLDKPTFDKLIKGEKTVPEVSVDKKVSLKGTGPIAGVAAGPLGKMSLSEAKKQMLMPPDSADLLLEAQAATGHIIDPMSNQKLTVEEACTRGVVDKGDQDKLLEAEAAAVGYKDPRTGQSLSVFEAMKKGLFDRKTAVRLLQAQESAGGILDPNLSVFLPKDTAIERNLLDQDLSRALNQNPDCFLDPDTERNTSYGTLKKKCKKDALTDLILLPIAERKDPSKLMFDGVRKPVSAQQLLECGVLEKPTFDKLIKGEKTVPEVSVDKKVILKGTGPIAGVVAGPLGKMSLSEAKKQMLLPPDSADLLLEAQAAIGHIIDPMSNQKLTVVEACTRGVVDKGDKDKLLAAEAAAVGFKDPRTNQSLSVFEAMKKGIIDKKTAVRLLQAQESAGGILDPNLSVFLPKDTAMKRNLLDQDLSRALSQNPECFLDPDTERNTSYGALKKKCKKDPLSDLILLPIAARKDPSKLMFDGVRKPVSAQQLLECGVLDKPTFDKLIKGEKTVPEVSVDKKVILKGTGPIAGVVAGPLGKMSLSEAKKQMLMSPDSADLLLEAQAATGHIIDPMSNKKLTVEEACTKGVVDKSDKDKLLAAEAAAVGYPDPLTGKNLSVFEAMKKGIIDKKTAVRLLQAQECVGGILDPNLSVFLPRDTAVKRSLLDQDLSRALNQNPECFLDPDTESDANYGTLKKKCKTEPHTGMALLPIAERKDPSKLLFDGVRKPVSAQQLLECGVLDKPTFDKLIKGEKTVPEVSVDKKVSLKGTGPIAGVAAGPLGKMSLSEAKKQMLMPPDSADLLLEAQAATGHIIDPMSNQKLTVEEACTRGVVDKGDQDKLLEAEAAAVGYKDPRTGQSLSVFEAMKKGLFDRKTAVRLLQAQESAGGILDPNLSVFLPKDTAIERNLLDQDLSRALNQNPDCFLDPDTERNTSYGTLKRKCKKDALTDLILLPIAERKDPSKLMFDGVRKPVSAQQLLECGVLEKPTFDKLIKGEKTVPEVSVDKKVILKGTGPIAGVVAGPLGKMSLSEAKKQMLMPPDSADLLLEAQAATGHIIDPMSNQKLAVVEACTRGLVDKGDKDKLLAAEAAAVGYKDPRTGQSLSAFEAMKKGIIDKKTAVRLLQAQESAGGILDPNLSVFLPKDIAIKFNLMDQDLSRALNQNPECFLDPDTQCDSSYDGLKRKCRTEPHTGLILLPIAERKDPSNLMFDGVRKPVSAQQLLDCGVLDKPTFDKLIKGEKTVPEVSVDKKVILKGTGPIAGVVAGPLGKMSLSEAKKKMLIPPGSADLLLEAQAATGHIIDPMSNQKLTVVEACTRGVVDKGDKDKLLAAEAAAVGYKDPHTGKSLSVYEAMQKGLFDKKTAVRLLQAQESVGGILDPNLSVFLPRDTAVKRSLLDQDLSRALNQNPECFLDPDTESDANYGTLKKKCKTEPHTGMALLPIAERLDPSKLLFDGVRKPVSAQELLECGVLDKPTFDKLIKKEKTVSEVSVDIKVILKGTGPIAGVAAGPLGKMSLSEAKKQMLMPPDSADLLLEAQAATGHIIDPMSNQKLTVVEACTRGLVDKGDKEKLLAAEAAAVGFKDRRTGQSLSVSEAMKKGIIDKKTAVRLLQAQESAGGILDPNLSIFFPKDTAIKRNLLDQDLSHALNQNPDCFLDPDTESTTCYGTLKKKCKKDPLTDLILLPIAERKDPSKLMFDGVRKSVSAQQLLECGILDKPTFNQLMKGEKTVTEISVDKKDVLKGTEPIAGLSVGPLGKMSLSEAKKQLLISPDIADLLLEAQAATGHIIDPMSNKKLTVEEACTRGVVDKGDKDKLLVAEAAAVGYKDPRTGQSLSVFEAMKKGLIDKKTAVRLLQAQESAGGILDPNLSVFLPKDTAIKRNLLDQDLSRSLSQNPECFLDPDTERVTSYETLKKKCKTEPHTGLALLPIAERKDPSNIMFEGIRKTVSAQQLLECGVLDKSTFTRLVNGQKTPLDVAVDQKVYLKGTGPIAGIVLAKQGKMSLSEAKKRKIISESSADLLLEAQAATGYIIDPNTDKKLTVEEACAKGVVDFKDKNRLLAAEGAVVGYKDPSSRKPIAVFQAMTKGILDDKTGLRLLQAQDSVGGIVDPNLGIFLPKEKAVKQNLLDEKLYQSLKQNPACYIDPENERNVSYGTLKARCNTNSQTGQHVLPVSEKFDSSKLIFEGVCKTVTAQQLLDCGILDNRAFNQLMKGEKTISEVTVEKKVFLKGTGSIAGVAAGPLGKMSFTEAKKQKIMSSDSANMLLLAQAATGHIIDPRTNQKLSVKEACARGVVDKEDESVLSAAEAAATGFKDPDSAKLLSAGQAMKKGLLDKNTALQVLQAQESVGGILDPNLSVFLPKNIARKQDLIDEDLCQALNQLPACFLDPDTQQPTTYMSLKKKCKSDLSTGLLLLPKPKQPMTIQGLRNQVSVTELVEANLISKSDVDQLNQGKLTSKDIEDRLRSYLRGSTCIAGVYDEAHDKVMTIYQAMKDGLLRCGTTLELLEAQAASGFVIDPVNNLFLTVAEAYNRRLFGPEFKDKLLSAEKAVTGYKMPGTDTIISLFQAIEKGLVEKGHGIRLLEAQIASGGIIDPKHSHRIEVNVAYKRGYFDEEMNKILTDESDDTKGFFDPNTEENLTYLDLKKRCIIDKKTGLTLLPITDKKKQESTKKNTVRKRRVIIVDPDTGKEMTIREAYDKGYIEYDTYIELSEQECEWEEITITAPDGSMHFFINDRRSGKKFDISDLLEKGVINESIVQQYRTRTITITQLADIVTEKTKHLSLSSSSSSSSNLIPAQTSGTLSSSSSTSSTSSSRTSTSLSTSVTKTISKTSGEHQKKTVSDGAVPPSLASSSLSSSTSTIVSGPLSPTFTKTTTTRTTTYTEKSSTASSTVKNSSESLTQKSHVSISITPAGVFEEVEPVGAIFDTDTVEKISIKEAVNRGLLDSITAQRLLEAQACTGGVVNPTNGQRISIQEATRIGIITEYMANKLKPAQKAYIGFDDVKSKKKLSVAEAMKERWLPHDAGQRFIEFQVVTGGLYDPEMDCRRSMEDSLKMGWLDLRTAQKLQDAKQHAKVLTCPKSKLKISYKEALDNCLVEEGTGVKILQASSVSSRGISSPYNVASAPGSSTGSRSGSRRSSRRGSLDLGSSLPNYSSFTAFSSTK</sequence>
<feature type="region of interest" description="Disordered" evidence="11">
    <location>
        <begin position="4555"/>
        <end position="4604"/>
    </location>
</feature>
<dbReference type="InterPro" id="IPR001101">
    <property type="entry name" value="Plectin_repeat"/>
</dbReference>
<feature type="compositionally biased region" description="Low complexity" evidence="11">
    <location>
        <begin position="4239"/>
        <end position="4272"/>
    </location>
</feature>
<dbReference type="GO" id="GO:0005886">
    <property type="term" value="C:plasma membrane"/>
    <property type="evidence" value="ECO:0007669"/>
    <property type="project" value="UniProtKB-SubCell"/>
</dbReference>
<keyword evidence="7" id="KW-0965">Cell junction</keyword>
<feature type="compositionally biased region" description="Low complexity" evidence="11">
    <location>
        <begin position="4284"/>
        <end position="4339"/>
    </location>
</feature>
<dbReference type="GO" id="GO:0045104">
    <property type="term" value="P:intermediate filament cytoskeleton organization"/>
    <property type="evidence" value="ECO:0007669"/>
    <property type="project" value="InterPro"/>
</dbReference>
<evidence type="ECO:0000256" key="8">
    <source>
        <dbReference type="ARBA" id="ARBA00023054"/>
    </source>
</evidence>
<feature type="compositionally biased region" description="Polar residues" evidence="11">
    <location>
        <begin position="4592"/>
        <end position="4604"/>
    </location>
</feature>
<name>A0A8C6LCP6_NOTFU</name>
<reference evidence="12" key="2">
    <citation type="submission" date="2025-08" db="UniProtKB">
        <authorList>
            <consortium name="Ensembl"/>
        </authorList>
    </citation>
    <scope>IDENTIFICATION</scope>
</reference>
<comment type="subcellular location">
    <subcellularLocation>
        <location evidence="2">Cell junction</location>
        <location evidence="2">Desmosome</location>
    </subcellularLocation>
    <subcellularLocation>
        <location evidence="1">Cell membrane</location>
    </subcellularLocation>
</comment>
<dbReference type="Gene3D" id="3.90.1290.10">
    <property type="entry name" value="Plakin repeat"/>
    <property type="match status" value="17"/>
</dbReference>
<gene>
    <name evidence="12" type="primary">LOC107393052</name>
</gene>
<reference evidence="12" key="3">
    <citation type="submission" date="2025-09" db="UniProtKB">
        <authorList>
            <consortium name="Ensembl"/>
        </authorList>
    </citation>
    <scope>IDENTIFICATION</scope>
</reference>
<reference evidence="12" key="1">
    <citation type="submission" date="2014-08" db="EMBL/GenBank/DDBJ databases">
        <authorList>
            <person name="Senf B."/>
            <person name="Petzold A."/>
            <person name="Downie B.R."/>
            <person name="Koch P."/>
            <person name="Platzer M."/>
        </authorList>
    </citation>
    <scope>NUCLEOTIDE SEQUENCE [LARGE SCALE GENOMIC DNA]</scope>
    <source>
        <strain evidence="12">GRZ</strain>
    </source>
</reference>
<evidence type="ECO:0000256" key="11">
    <source>
        <dbReference type="SAM" id="MobiDB-lite"/>
    </source>
</evidence>
<dbReference type="Pfam" id="PF00681">
    <property type="entry name" value="Plectin"/>
    <property type="match status" value="33"/>
</dbReference>
<dbReference type="SUPFAM" id="SSF75399">
    <property type="entry name" value="Plakin repeat"/>
    <property type="match status" value="17"/>
</dbReference>
<evidence type="ECO:0000256" key="6">
    <source>
        <dbReference type="ARBA" id="ARBA00022737"/>
    </source>
</evidence>
<dbReference type="PANTHER" id="PTHR23169:SF26">
    <property type="entry name" value="DESMOPLAKIN"/>
    <property type="match status" value="1"/>
</dbReference>
<evidence type="ECO:0000256" key="3">
    <source>
        <dbReference type="ARBA" id="ARBA00009109"/>
    </source>
</evidence>
<dbReference type="GeneTree" id="ENSGT00940000154843"/>
<dbReference type="SMART" id="SM00250">
    <property type="entry name" value="PLEC"/>
    <property type="match status" value="72"/>
</dbReference>
<keyword evidence="8 10" id="KW-0175">Coiled coil</keyword>
<dbReference type="InterPro" id="IPR043197">
    <property type="entry name" value="Plakin"/>
</dbReference>
<evidence type="ECO:0000313" key="13">
    <source>
        <dbReference type="Proteomes" id="UP000694548"/>
    </source>
</evidence>
<comment type="similarity">
    <text evidence="3">Belongs to the plakin or cytolinker family.</text>
</comment>
<dbReference type="GO" id="GO:0042060">
    <property type="term" value="P:wound healing"/>
    <property type="evidence" value="ECO:0007669"/>
    <property type="project" value="TreeGrafter"/>
</dbReference>
<dbReference type="GO" id="GO:0014704">
    <property type="term" value="C:intercalated disc"/>
    <property type="evidence" value="ECO:0007669"/>
    <property type="project" value="TreeGrafter"/>
</dbReference>
<dbReference type="InterPro" id="IPR035915">
    <property type="entry name" value="Plakin_repeat_sf"/>
</dbReference>
<dbReference type="GO" id="GO:0098609">
    <property type="term" value="P:cell-cell adhesion"/>
    <property type="evidence" value="ECO:0007669"/>
    <property type="project" value="TreeGrafter"/>
</dbReference>
<evidence type="ECO:0000256" key="7">
    <source>
        <dbReference type="ARBA" id="ARBA00022949"/>
    </source>
</evidence>
<keyword evidence="4" id="KW-1003">Cell membrane</keyword>
<accession>A0A8C6LCP6</accession>
<proteinExistence type="inferred from homology"/>
<dbReference type="GO" id="GO:0005198">
    <property type="term" value="F:structural molecule activity"/>
    <property type="evidence" value="ECO:0007669"/>
    <property type="project" value="TreeGrafter"/>
</dbReference>
<dbReference type="GO" id="GO:0005737">
    <property type="term" value="C:cytoplasm"/>
    <property type="evidence" value="ECO:0007669"/>
    <property type="project" value="TreeGrafter"/>
</dbReference>
<dbReference type="PANTHER" id="PTHR23169">
    <property type="entry name" value="ENVOPLAKIN"/>
    <property type="match status" value="1"/>
</dbReference>
<evidence type="ECO:0000256" key="4">
    <source>
        <dbReference type="ARBA" id="ARBA00022475"/>
    </source>
</evidence>
<dbReference type="GO" id="GO:0030057">
    <property type="term" value="C:desmosome"/>
    <property type="evidence" value="ECO:0007669"/>
    <property type="project" value="UniProtKB-SubCell"/>
</dbReference>
<keyword evidence="13" id="KW-1185">Reference proteome</keyword>
<dbReference type="FunFam" id="3.90.1290.10:FF:000001">
    <property type="entry name" value="Plectin a"/>
    <property type="match status" value="16"/>
</dbReference>
<feature type="coiled-coil region" evidence="10">
    <location>
        <begin position="2"/>
        <end position="36"/>
    </location>
</feature>
<dbReference type="Ensembl" id="ENSNFUT00015017697.1">
    <property type="protein sequence ID" value="ENSNFUP00015016911.1"/>
    <property type="gene ID" value="ENSNFUG00015007621.1"/>
</dbReference>
<protein>
    <submittedName>
        <fullName evidence="12">Epiplakin-like</fullName>
    </submittedName>
</protein>
<evidence type="ECO:0000256" key="9">
    <source>
        <dbReference type="ARBA" id="ARBA00023136"/>
    </source>
</evidence>
<evidence type="ECO:0000256" key="1">
    <source>
        <dbReference type="ARBA" id="ARBA00004236"/>
    </source>
</evidence>
<evidence type="ECO:0000256" key="5">
    <source>
        <dbReference type="ARBA" id="ARBA00022553"/>
    </source>
</evidence>
<keyword evidence="5" id="KW-0597">Phosphoprotein</keyword>
<dbReference type="GO" id="GO:0005882">
    <property type="term" value="C:intermediate filament"/>
    <property type="evidence" value="ECO:0007669"/>
    <property type="project" value="TreeGrafter"/>
</dbReference>
<keyword evidence="6" id="KW-0677">Repeat</keyword>
<feature type="coiled-coil region" evidence="10">
    <location>
        <begin position="62"/>
        <end position="162"/>
    </location>
</feature>
<dbReference type="Gene3D" id="3.30.160.780">
    <property type="match status" value="1"/>
</dbReference>
<keyword evidence="9" id="KW-0472">Membrane</keyword>
<dbReference type="Proteomes" id="UP000694548">
    <property type="component" value="Chromosome sgr17"/>
</dbReference>
<dbReference type="GO" id="GO:0043588">
    <property type="term" value="P:skin development"/>
    <property type="evidence" value="ECO:0007669"/>
    <property type="project" value="TreeGrafter"/>
</dbReference>
<feature type="region of interest" description="Disordered" evidence="11">
    <location>
        <begin position="4224"/>
        <end position="4344"/>
    </location>
</feature>
<evidence type="ECO:0000256" key="2">
    <source>
        <dbReference type="ARBA" id="ARBA00004568"/>
    </source>
</evidence>
<organism evidence="12 13">
    <name type="scientific">Nothobranchius furzeri</name>
    <name type="common">Turquoise killifish</name>
    <dbReference type="NCBI Taxonomy" id="105023"/>
    <lineage>
        <taxon>Eukaryota</taxon>
        <taxon>Metazoa</taxon>
        <taxon>Chordata</taxon>
        <taxon>Craniata</taxon>
        <taxon>Vertebrata</taxon>
        <taxon>Euteleostomi</taxon>
        <taxon>Actinopterygii</taxon>
        <taxon>Neopterygii</taxon>
        <taxon>Teleostei</taxon>
        <taxon>Neoteleostei</taxon>
        <taxon>Acanthomorphata</taxon>
        <taxon>Ovalentaria</taxon>
        <taxon>Atherinomorphae</taxon>
        <taxon>Cyprinodontiformes</taxon>
        <taxon>Nothobranchiidae</taxon>
        <taxon>Nothobranchius</taxon>
    </lineage>
</organism>